<reference evidence="1 2" key="1">
    <citation type="journal article" date="2016" name="Nat. Commun.">
        <title>Ectomycorrhizal ecology is imprinted in the genome of the dominant symbiotic fungus Cenococcum geophilum.</title>
        <authorList>
            <consortium name="DOE Joint Genome Institute"/>
            <person name="Peter M."/>
            <person name="Kohler A."/>
            <person name="Ohm R.A."/>
            <person name="Kuo A."/>
            <person name="Krutzmann J."/>
            <person name="Morin E."/>
            <person name="Arend M."/>
            <person name="Barry K.W."/>
            <person name="Binder M."/>
            <person name="Choi C."/>
            <person name="Clum A."/>
            <person name="Copeland A."/>
            <person name="Grisel N."/>
            <person name="Haridas S."/>
            <person name="Kipfer T."/>
            <person name="LaButti K."/>
            <person name="Lindquist E."/>
            <person name="Lipzen A."/>
            <person name="Maire R."/>
            <person name="Meier B."/>
            <person name="Mihaltcheva S."/>
            <person name="Molinier V."/>
            <person name="Murat C."/>
            <person name="Poggeler S."/>
            <person name="Quandt C.A."/>
            <person name="Sperisen C."/>
            <person name="Tritt A."/>
            <person name="Tisserant E."/>
            <person name="Crous P.W."/>
            <person name="Henrissat B."/>
            <person name="Nehls U."/>
            <person name="Egli S."/>
            <person name="Spatafora J.W."/>
            <person name="Grigoriev I.V."/>
            <person name="Martin F.M."/>
        </authorList>
    </citation>
    <scope>NUCLEOTIDE SEQUENCE [LARGE SCALE GENOMIC DNA]</scope>
    <source>
        <strain evidence="1 2">CBS 459.81</strain>
    </source>
</reference>
<sequence length="89" mass="9908">MFTLLPFDAALYSGLPTSVAPPWIGILCVSLSFVFDLVRGGTSYFLEHPLYIHSFSQQSELATCMVLFFKDPPPHLSSNQRPLAVFKSL</sequence>
<dbReference type="EMBL" id="KV744825">
    <property type="protein sequence ID" value="OCK85044.1"/>
    <property type="molecule type" value="Genomic_DNA"/>
</dbReference>
<name>A0A8E2EJK9_9PEZI</name>
<dbReference type="AlphaFoldDB" id="A0A8E2EJK9"/>
<protein>
    <submittedName>
        <fullName evidence="1">Uncharacterized protein</fullName>
    </submittedName>
</protein>
<accession>A0A8E2EJK9</accession>
<organism evidence="1 2">
    <name type="scientific">Lepidopterella palustris CBS 459.81</name>
    <dbReference type="NCBI Taxonomy" id="1314670"/>
    <lineage>
        <taxon>Eukaryota</taxon>
        <taxon>Fungi</taxon>
        <taxon>Dikarya</taxon>
        <taxon>Ascomycota</taxon>
        <taxon>Pezizomycotina</taxon>
        <taxon>Dothideomycetes</taxon>
        <taxon>Pleosporomycetidae</taxon>
        <taxon>Mytilinidiales</taxon>
        <taxon>Argynnaceae</taxon>
        <taxon>Lepidopterella</taxon>
    </lineage>
</organism>
<evidence type="ECO:0000313" key="2">
    <source>
        <dbReference type="Proteomes" id="UP000250266"/>
    </source>
</evidence>
<gene>
    <name evidence="1" type="ORF">K432DRAFT_72988</name>
</gene>
<proteinExistence type="predicted"/>
<evidence type="ECO:0000313" key="1">
    <source>
        <dbReference type="EMBL" id="OCK85044.1"/>
    </source>
</evidence>
<keyword evidence="2" id="KW-1185">Reference proteome</keyword>
<dbReference type="Proteomes" id="UP000250266">
    <property type="component" value="Unassembled WGS sequence"/>
</dbReference>